<proteinExistence type="inferred from homology"/>
<dbReference type="InterPro" id="IPR006957">
    <property type="entry name" value="EIN3"/>
</dbReference>
<dbReference type="GO" id="GO:0003677">
    <property type="term" value="F:DNA binding"/>
    <property type="evidence" value="ECO:0007669"/>
    <property type="project" value="TreeGrafter"/>
</dbReference>
<evidence type="ECO:0000259" key="6">
    <source>
        <dbReference type="Pfam" id="PF04873"/>
    </source>
</evidence>
<evidence type="ECO:0000256" key="2">
    <source>
        <dbReference type="ARBA" id="ARBA00009416"/>
    </source>
</evidence>
<dbReference type="PANTHER" id="PTHR33305">
    <property type="entry name" value="ETHYLENE INSENSITIVE 3-LIKE 2 PROTEIN"/>
    <property type="match status" value="1"/>
</dbReference>
<keyword evidence="3" id="KW-0936">Ethylene signaling pathway</keyword>
<accession>A0A9Q1Q5Q3</accession>
<dbReference type="EMBL" id="JAKOGI010000811">
    <property type="protein sequence ID" value="KAJ8430272.1"/>
    <property type="molecule type" value="Genomic_DNA"/>
</dbReference>
<comment type="caution">
    <text evidence="7">The sequence shown here is derived from an EMBL/GenBank/DDBJ whole genome shotgun (WGS) entry which is preliminary data.</text>
</comment>
<keyword evidence="4" id="KW-0539">Nucleus</keyword>
<feature type="domain" description="Ethylene insensitive 3-like DNA-binding" evidence="6">
    <location>
        <begin position="43"/>
        <end position="143"/>
    </location>
</feature>
<evidence type="ECO:0000256" key="4">
    <source>
        <dbReference type="ARBA" id="ARBA00023242"/>
    </source>
</evidence>
<keyword evidence="8" id="KW-1185">Reference proteome</keyword>
<evidence type="ECO:0000313" key="7">
    <source>
        <dbReference type="EMBL" id="KAJ8430272.1"/>
    </source>
</evidence>
<feature type="compositionally biased region" description="Basic and acidic residues" evidence="5">
    <location>
        <begin position="70"/>
        <end position="81"/>
    </location>
</feature>
<dbReference type="Proteomes" id="UP001153076">
    <property type="component" value="Unassembled WGS sequence"/>
</dbReference>
<comment type="subcellular location">
    <subcellularLocation>
        <location evidence="1">Nucleus</location>
    </subcellularLocation>
</comment>
<dbReference type="AlphaFoldDB" id="A0A9Q1Q5Q3"/>
<evidence type="ECO:0000256" key="5">
    <source>
        <dbReference type="SAM" id="MobiDB-lite"/>
    </source>
</evidence>
<evidence type="ECO:0000256" key="1">
    <source>
        <dbReference type="ARBA" id="ARBA00004123"/>
    </source>
</evidence>
<reference evidence="7" key="1">
    <citation type="submission" date="2022-04" db="EMBL/GenBank/DDBJ databases">
        <title>Carnegiea gigantea Genome sequencing and assembly v2.</title>
        <authorList>
            <person name="Copetti D."/>
            <person name="Sanderson M.J."/>
            <person name="Burquez A."/>
            <person name="Wojciechowski M.F."/>
        </authorList>
    </citation>
    <scope>NUCLEOTIDE SEQUENCE</scope>
    <source>
        <strain evidence="7">SGP5-SGP5p</strain>
        <tissue evidence="7">Aerial part</tissue>
    </source>
</reference>
<protein>
    <recommendedName>
        <fullName evidence="6">Ethylene insensitive 3-like DNA-binding domain-containing protein</fullName>
    </recommendedName>
</protein>
<comment type="similarity">
    <text evidence="2">Belongs to the EIN3 family.</text>
</comment>
<organism evidence="7 8">
    <name type="scientific">Carnegiea gigantea</name>
    <dbReference type="NCBI Taxonomy" id="171969"/>
    <lineage>
        <taxon>Eukaryota</taxon>
        <taxon>Viridiplantae</taxon>
        <taxon>Streptophyta</taxon>
        <taxon>Embryophyta</taxon>
        <taxon>Tracheophyta</taxon>
        <taxon>Spermatophyta</taxon>
        <taxon>Magnoliopsida</taxon>
        <taxon>eudicotyledons</taxon>
        <taxon>Gunneridae</taxon>
        <taxon>Pentapetalae</taxon>
        <taxon>Caryophyllales</taxon>
        <taxon>Cactineae</taxon>
        <taxon>Cactaceae</taxon>
        <taxon>Cactoideae</taxon>
        <taxon>Echinocereeae</taxon>
        <taxon>Carnegiea</taxon>
    </lineage>
</organism>
<dbReference type="GO" id="GO:0005634">
    <property type="term" value="C:nucleus"/>
    <property type="evidence" value="ECO:0007669"/>
    <property type="project" value="UniProtKB-SubCell"/>
</dbReference>
<dbReference type="Pfam" id="PF04873">
    <property type="entry name" value="EIN3_DNA-bd"/>
    <property type="match status" value="1"/>
</dbReference>
<dbReference type="OrthoDB" id="2017676at2759"/>
<name>A0A9Q1Q5Q3_9CARY</name>
<evidence type="ECO:0000256" key="3">
    <source>
        <dbReference type="ARBA" id="ARBA00022745"/>
    </source>
</evidence>
<dbReference type="PANTHER" id="PTHR33305:SF11">
    <property type="entry name" value="PROTEIN ETHYLENE INSENSITIVE 3"/>
    <property type="match status" value="1"/>
</dbReference>
<dbReference type="GO" id="GO:0009873">
    <property type="term" value="P:ethylene-activated signaling pathway"/>
    <property type="evidence" value="ECO:0007669"/>
    <property type="project" value="UniProtKB-KW"/>
</dbReference>
<evidence type="ECO:0000313" key="8">
    <source>
        <dbReference type="Proteomes" id="UP001153076"/>
    </source>
</evidence>
<dbReference type="GO" id="GO:0003700">
    <property type="term" value="F:DNA-binding transcription factor activity"/>
    <property type="evidence" value="ECO:0007669"/>
    <property type="project" value="InterPro"/>
</dbReference>
<gene>
    <name evidence="7" type="ORF">Cgig2_026374</name>
</gene>
<feature type="region of interest" description="Disordered" evidence="5">
    <location>
        <begin position="61"/>
        <end position="86"/>
    </location>
</feature>
<dbReference type="InterPro" id="IPR047091">
    <property type="entry name" value="EIN3-like_DNA-bd"/>
</dbReference>
<dbReference type="Gene3D" id="1.10.3180.10">
    <property type="entry name" value="DNA-binding domain of EIN3-like"/>
    <property type="match status" value="1"/>
</dbReference>
<sequence>MGICSGNVEFLSAPLLDNDAMATQVGSEVVVVDDYSDEEIDVDELERRMWRDKMRLKRLKEQSRSTEGVDVAKQRRSQEQARRKKMSRAQDGILKYMLKMMEVCKAQGFVYGIIPEKGKPVSGASDNLREWWKEKKPIDKDPSNVGVDGNNDRSMIPQFLHVFKGKIVSGMDFAGKRKAFEQMSEITYSHIYTCVFVQCPRNRLERGFRDRISRDNHQLTCPYRSSTSQFDVSNIQISEIKPAIYQQAVLQTVSPLPPNNSSQSVFNLSGIGVPQDGQKMISELMSIYDSNVQGAQTDIPENVAPVNQSFLLPQIGFKPNGQMQSQSPMVESSIPGQPDIQANHQMFWEEDGKFSQCKALKTSFEHNSDENGVNSMLAASFVLQYGDLMEDLQGGSSNALPKQDESIWYN</sequence>
<dbReference type="InterPro" id="IPR023278">
    <property type="entry name" value="Ethylene_insens-like_DNA-bd"/>
</dbReference>